<evidence type="ECO:0000256" key="4">
    <source>
        <dbReference type="ARBA" id="ARBA00023163"/>
    </source>
</evidence>
<dbReference type="InterPro" id="IPR005119">
    <property type="entry name" value="LysR_subst-bd"/>
</dbReference>
<dbReference type="PANTHER" id="PTHR30537">
    <property type="entry name" value="HTH-TYPE TRANSCRIPTIONAL REGULATOR"/>
    <property type="match status" value="1"/>
</dbReference>
<dbReference type="InterPro" id="IPR058163">
    <property type="entry name" value="LysR-type_TF_proteobact-type"/>
</dbReference>
<dbReference type="GO" id="GO:0003700">
    <property type="term" value="F:DNA-binding transcription factor activity"/>
    <property type="evidence" value="ECO:0007669"/>
    <property type="project" value="InterPro"/>
</dbReference>
<protein>
    <submittedName>
        <fullName evidence="6">Transcriptional regulator</fullName>
    </submittedName>
</protein>
<dbReference type="EMBL" id="BJVC01000001">
    <property type="protein sequence ID" value="GEL01055.1"/>
    <property type="molecule type" value="Genomic_DNA"/>
</dbReference>
<sequence>MQIRGSIVDRAFHFWNDAMNSDDLRTFVRIADSMSLSTAARVGATPKSSLSRSLSRLESEIGAKLFERGPRVLRLTEAGRILLIHARRIMDDLSEAEAALDGVTGQPRGLLKISAATTFAIGLIAPMLPEFLRCYPELRVHLEAENRLADLANEDVDVAIRIGAMRDSDLIARKLGGIALWPCASPSYLSRNGTPVVPSDLAGHTLIGWSDQPSIWRFHDHANRESRVSVGVGTVVPEPAVLQILLEQGGGIGRLPAFIARPAVAQGRLVHLLAGFRTEIVEAHAVYAAHRSLSTKVRVFVDALRTHLMTPP</sequence>
<feature type="domain" description="HTH lysR-type" evidence="5">
    <location>
        <begin position="19"/>
        <end position="76"/>
    </location>
</feature>
<dbReference type="PANTHER" id="PTHR30537:SF5">
    <property type="entry name" value="HTH-TYPE TRANSCRIPTIONAL ACTIVATOR TTDR-RELATED"/>
    <property type="match status" value="1"/>
</dbReference>
<dbReference type="Gene3D" id="1.10.10.10">
    <property type="entry name" value="Winged helix-like DNA-binding domain superfamily/Winged helix DNA-binding domain"/>
    <property type="match status" value="1"/>
</dbReference>
<comment type="caution">
    <text evidence="6">The sequence shown here is derived from an EMBL/GenBank/DDBJ whole genome shotgun (WGS) entry which is preliminary data.</text>
</comment>
<name>A0A511BLD3_9PROT</name>
<keyword evidence="3" id="KW-0238">DNA-binding</keyword>
<dbReference type="PROSITE" id="PS50931">
    <property type="entry name" value="HTH_LYSR"/>
    <property type="match status" value="1"/>
</dbReference>
<dbReference type="GO" id="GO:0043565">
    <property type="term" value="F:sequence-specific DNA binding"/>
    <property type="evidence" value="ECO:0007669"/>
    <property type="project" value="TreeGrafter"/>
</dbReference>
<proteinExistence type="inferred from homology"/>
<gene>
    <name evidence="6" type="ORF">SSA02_02180</name>
</gene>
<dbReference type="SUPFAM" id="SSF53850">
    <property type="entry name" value="Periplasmic binding protein-like II"/>
    <property type="match status" value="1"/>
</dbReference>
<dbReference type="SUPFAM" id="SSF46785">
    <property type="entry name" value="Winged helix' DNA-binding domain"/>
    <property type="match status" value="1"/>
</dbReference>
<dbReference type="Pfam" id="PF03466">
    <property type="entry name" value="LysR_substrate"/>
    <property type="match status" value="1"/>
</dbReference>
<dbReference type="Gene3D" id="3.40.190.290">
    <property type="match status" value="1"/>
</dbReference>
<dbReference type="Pfam" id="PF00126">
    <property type="entry name" value="HTH_1"/>
    <property type="match status" value="1"/>
</dbReference>
<keyword evidence="2" id="KW-0805">Transcription regulation</keyword>
<organism evidence="6 7">
    <name type="scientific">Swaminathania salitolerans</name>
    <dbReference type="NCBI Taxonomy" id="182838"/>
    <lineage>
        <taxon>Bacteria</taxon>
        <taxon>Pseudomonadati</taxon>
        <taxon>Pseudomonadota</taxon>
        <taxon>Alphaproteobacteria</taxon>
        <taxon>Acetobacterales</taxon>
        <taxon>Acetobacteraceae</taxon>
        <taxon>Swaminathania</taxon>
    </lineage>
</organism>
<evidence type="ECO:0000256" key="1">
    <source>
        <dbReference type="ARBA" id="ARBA00009437"/>
    </source>
</evidence>
<evidence type="ECO:0000256" key="3">
    <source>
        <dbReference type="ARBA" id="ARBA00023125"/>
    </source>
</evidence>
<comment type="similarity">
    <text evidence="1">Belongs to the LysR transcriptional regulatory family.</text>
</comment>
<keyword evidence="7" id="KW-1185">Reference proteome</keyword>
<dbReference type="InterPro" id="IPR000847">
    <property type="entry name" value="LysR_HTH_N"/>
</dbReference>
<evidence type="ECO:0000313" key="6">
    <source>
        <dbReference type="EMBL" id="GEL01055.1"/>
    </source>
</evidence>
<dbReference type="Proteomes" id="UP000321405">
    <property type="component" value="Unassembled WGS sequence"/>
</dbReference>
<accession>A0A511BLD3</accession>
<dbReference type="FunFam" id="1.10.10.10:FF:000001">
    <property type="entry name" value="LysR family transcriptional regulator"/>
    <property type="match status" value="1"/>
</dbReference>
<dbReference type="CDD" id="cd08422">
    <property type="entry name" value="PBP2_CrgA_like"/>
    <property type="match status" value="1"/>
</dbReference>
<keyword evidence="4" id="KW-0804">Transcription</keyword>
<dbReference type="GO" id="GO:0006351">
    <property type="term" value="P:DNA-templated transcription"/>
    <property type="evidence" value="ECO:0007669"/>
    <property type="project" value="TreeGrafter"/>
</dbReference>
<dbReference type="AlphaFoldDB" id="A0A511BLD3"/>
<evidence type="ECO:0000259" key="5">
    <source>
        <dbReference type="PROSITE" id="PS50931"/>
    </source>
</evidence>
<evidence type="ECO:0000313" key="7">
    <source>
        <dbReference type="Proteomes" id="UP000321405"/>
    </source>
</evidence>
<dbReference type="InterPro" id="IPR036390">
    <property type="entry name" value="WH_DNA-bd_sf"/>
</dbReference>
<evidence type="ECO:0000256" key="2">
    <source>
        <dbReference type="ARBA" id="ARBA00023015"/>
    </source>
</evidence>
<dbReference type="InterPro" id="IPR036388">
    <property type="entry name" value="WH-like_DNA-bd_sf"/>
</dbReference>
<reference evidence="6 7" key="1">
    <citation type="submission" date="2019-07" db="EMBL/GenBank/DDBJ databases">
        <title>Whole genome shotgun sequence of Swaminathania salitolerans NBRC 104436.</title>
        <authorList>
            <person name="Hosoyama A."/>
            <person name="Uohara A."/>
            <person name="Ohji S."/>
            <person name="Ichikawa N."/>
        </authorList>
    </citation>
    <scope>NUCLEOTIDE SEQUENCE [LARGE SCALE GENOMIC DNA]</scope>
    <source>
        <strain evidence="6 7">NBRC 104436</strain>
    </source>
</reference>